<reference evidence="2 3" key="1">
    <citation type="submission" date="2024-10" db="EMBL/GenBank/DDBJ databases">
        <authorList>
            <person name="Yibar A."/>
            <person name="Saticioglu I.B."/>
            <person name="Duman M."/>
            <person name="Ajmi N."/>
            <person name="Gurler F."/>
            <person name="Ay H."/>
            <person name="Onuk E."/>
            <person name="Guler S."/>
            <person name="Romalde J.L."/>
        </authorList>
    </citation>
    <scope>NUCLEOTIDE SEQUENCE [LARGE SCALE GENOMIC DNA]</scope>
    <source>
        <strain evidence="2 3">14-MA-B</strain>
    </source>
</reference>
<organism evidence="2 3">
    <name type="scientific">Vibrio rumoiensis</name>
    <dbReference type="NCBI Taxonomy" id="76258"/>
    <lineage>
        <taxon>Bacteria</taxon>
        <taxon>Pseudomonadati</taxon>
        <taxon>Pseudomonadota</taxon>
        <taxon>Gammaproteobacteria</taxon>
        <taxon>Vibrionales</taxon>
        <taxon>Vibrionaceae</taxon>
        <taxon>Vibrio</taxon>
    </lineage>
</organism>
<protein>
    <submittedName>
        <fullName evidence="2">Uncharacterized protein</fullName>
    </submittedName>
</protein>
<feature type="signal peptide" evidence="1">
    <location>
        <begin position="1"/>
        <end position="20"/>
    </location>
</feature>
<dbReference type="RefSeq" id="WP_394608863.1">
    <property type="nucleotide sequence ID" value="NZ_JBIHSN010000004.1"/>
</dbReference>
<evidence type="ECO:0000313" key="3">
    <source>
        <dbReference type="Proteomes" id="UP001607151"/>
    </source>
</evidence>
<dbReference type="InterPro" id="IPR022260">
    <property type="entry name" value="Integr_conj_element_PilL"/>
</dbReference>
<evidence type="ECO:0000313" key="2">
    <source>
        <dbReference type="EMBL" id="MFH0267338.1"/>
    </source>
</evidence>
<keyword evidence="1" id="KW-0732">Signal</keyword>
<dbReference type="NCBIfam" id="TIGR03748">
    <property type="entry name" value="conj_PilL"/>
    <property type="match status" value="1"/>
</dbReference>
<feature type="chain" id="PRO_5047070815" evidence="1">
    <location>
        <begin position="21"/>
        <end position="143"/>
    </location>
</feature>
<evidence type="ECO:0000256" key="1">
    <source>
        <dbReference type="SAM" id="SignalP"/>
    </source>
</evidence>
<sequence>MKLTKTSLFVLTLWSSASFASNESQNNLPKEYRQNLSGYTQIIVDTDAEQKDPLIKVVSIEIPSSIVNTGQALNYVLYATGYQLKDLRETDKETLNLYSKKVPLVNRSFFRSTVKQILQTMIGSAYDISIDHVTRTITISARA</sequence>
<comment type="caution">
    <text evidence="2">The sequence shown here is derived from an EMBL/GenBank/DDBJ whole genome shotgun (WGS) entry which is preliminary data.</text>
</comment>
<proteinExistence type="predicted"/>
<dbReference type="EMBL" id="JBIHSN010000004">
    <property type="protein sequence ID" value="MFH0267338.1"/>
    <property type="molecule type" value="Genomic_DNA"/>
</dbReference>
<dbReference type="Proteomes" id="UP001607151">
    <property type="component" value="Unassembled WGS sequence"/>
</dbReference>
<name>A0ABW7J0E8_9VIBR</name>
<gene>
    <name evidence="2" type="ORF">ACGRQ9_17995</name>
</gene>
<accession>A0ABW7J0E8</accession>
<keyword evidence="3" id="KW-1185">Reference proteome</keyword>